<feature type="binding site" evidence="6">
    <location>
        <begin position="638"/>
        <end position="639"/>
    </location>
    <ligand>
        <name>FAD</name>
        <dbReference type="ChEBI" id="CHEBI:57692"/>
    </ligand>
</feature>
<reference evidence="10 11" key="1">
    <citation type="submission" date="2019-02" db="EMBL/GenBank/DDBJ databases">
        <title>Genome sequencing of the rare red list fungi Dentipellis fragilis.</title>
        <authorList>
            <person name="Buettner E."/>
            <person name="Kellner H."/>
        </authorList>
    </citation>
    <scope>NUCLEOTIDE SEQUENCE [LARGE SCALE GENOMIC DNA]</scope>
    <source>
        <strain evidence="10 11">DSM 105465</strain>
    </source>
</reference>
<evidence type="ECO:0000256" key="5">
    <source>
        <dbReference type="PIRSR" id="PIRSR000137-1"/>
    </source>
</evidence>
<dbReference type="PANTHER" id="PTHR11552:SF147">
    <property type="entry name" value="CHOLINE DEHYDROGENASE, MITOCHONDRIAL"/>
    <property type="match status" value="1"/>
</dbReference>
<organism evidence="10 11">
    <name type="scientific">Dentipellis fragilis</name>
    <dbReference type="NCBI Taxonomy" id="205917"/>
    <lineage>
        <taxon>Eukaryota</taxon>
        <taxon>Fungi</taxon>
        <taxon>Dikarya</taxon>
        <taxon>Basidiomycota</taxon>
        <taxon>Agaricomycotina</taxon>
        <taxon>Agaricomycetes</taxon>
        <taxon>Russulales</taxon>
        <taxon>Hericiaceae</taxon>
        <taxon>Dentipellis</taxon>
    </lineage>
</organism>
<dbReference type="PROSITE" id="PS00624">
    <property type="entry name" value="GMC_OXRED_2"/>
    <property type="match status" value="1"/>
</dbReference>
<dbReference type="OrthoDB" id="269227at2759"/>
<evidence type="ECO:0000256" key="3">
    <source>
        <dbReference type="ARBA" id="ARBA00022630"/>
    </source>
</evidence>
<evidence type="ECO:0000256" key="1">
    <source>
        <dbReference type="ARBA" id="ARBA00001974"/>
    </source>
</evidence>
<dbReference type="EMBL" id="SEOQ01000111">
    <property type="protein sequence ID" value="TFY70291.1"/>
    <property type="molecule type" value="Genomic_DNA"/>
</dbReference>
<feature type="active site" description="Proton donor" evidence="5">
    <location>
        <position position="593"/>
    </location>
</feature>
<sequence>MLAFACWPVNLFAVSQFPAPSILKTNYGGNGSARLKGAEADTSCRQPTRLSGFAGRLSMGRYTRLAAFVCLSTALPAFSELLQHPFQLPNTDKKYDYIVIGAGAGGAVVASRLSEIPTSNVLLIEAGPSDEGNMGIAVPFMDVNLAPNTPLDWNHTTAKQAGLNNRTIAYSRGKVLGGSTSINFMCYNRGPKDDWNRYAKVTGDAGWSWDNMQGYMKKVEWLTFPTDGHDMNNEIDRSIHGLAGPLSLTVTSHSLNIDDKIVQASHELPEFPYNVDQNSGEMLGIGYTQSTVLKGERASSSTAYLNPVFKRTNLDVLVNAQVTKLYKTGTKDNLPLFLGVEYATPDKEIHKVEAQKEVIVSAGAVGSPQLLLLSGIGPKDELKAVNITAIVDSPGVGKNLQDHPLLSNTFVVNSTGAQTIDDIRRNQTLQYELLQQWQANRTGTFAIGNPNLLGWGRVPDNSSIFTPDDDPSSGPHSPHFEFLIFDGFVSFFEQPPADGHYMTILTALISPVARGDVTLKSSDPFDHPLIDPGVLNSDKDVKVMREAVKAARRFASASAWKGYITGEYGDFSQAKTDAQIEAYARKNTGVVYHPTGSVSMGSKNGMCAPLNPDLTVKGTKGLRVVDLSSLPYIPEAHPQGPVYIIAERAADLIKAANA</sequence>
<proteinExistence type="inferred from homology"/>
<dbReference type="SUPFAM" id="SSF54373">
    <property type="entry name" value="FAD-linked reductases, C-terminal domain"/>
    <property type="match status" value="1"/>
</dbReference>
<feature type="binding site" evidence="6">
    <location>
        <position position="175"/>
    </location>
    <ligand>
        <name>FAD</name>
        <dbReference type="ChEBI" id="CHEBI:57692"/>
    </ligand>
</feature>
<evidence type="ECO:0000313" key="10">
    <source>
        <dbReference type="EMBL" id="TFY70291.1"/>
    </source>
</evidence>
<evidence type="ECO:0000256" key="7">
    <source>
        <dbReference type="RuleBase" id="RU003968"/>
    </source>
</evidence>
<dbReference type="PIRSF" id="PIRSF000137">
    <property type="entry name" value="Alcohol_oxidase"/>
    <property type="match status" value="1"/>
</dbReference>
<dbReference type="GO" id="GO:0016614">
    <property type="term" value="F:oxidoreductase activity, acting on CH-OH group of donors"/>
    <property type="evidence" value="ECO:0007669"/>
    <property type="project" value="InterPro"/>
</dbReference>
<evidence type="ECO:0000313" key="11">
    <source>
        <dbReference type="Proteomes" id="UP000298327"/>
    </source>
</evidence>
<keyword evidence="3 7" id="KW-0285">Flavoprotein</keyword>
<feature type="active site" description="Proton acceptor" evidence="5">
    <location>
        <position position="637"/>
    </location>
</feature>
<dbReference type="SUPFAM" id="SSF51905">
    <property type="entry name" value="FAD/NAD(P)-binding domain"/>
    <property type="match status" value="1"/>
</dbReference>
<name>A0A4Y9Z910_9AGAM</name>
<dbReference type="AlphaFoldDB" id="A0A4Y9Z910"/>
<dbReference type="Proteomes" id="UP000298327">
    <property type="component" value="Unassembled WGS sequence"/>
</dbReference>
<dbReference type="STRING" id="205917.A0A4Y9Z910"/>
<keyword evidence="4 6" id="KW-0274">FAD</keyword>
<accession>A0A4Y9Z910</accession>
<comment type="caution">
    <text evidence="10">The sequence shown here is derived from an EMBL/GenBank/DDBJ whole genome shotgun (WGS) entry which is preliminary data.</text>
</comment>
<dbReference type="InterPro" id="IPR036188">
    <property type="entry name" value="FAD/NAD-bd_sf"/>
</dbReference>
<dbReference type="InterPro" id="IPR012132">
    <property type="entry name" value="GMC_OxRdtase"/>
</dbReference>
<comment type="similarity">
    <text evidence="2 7">Belongs to the GMC oxidoreductase family.</text>
</comment>
<feature type="binding site" evidence="6">
    <location>
        <position position="322"/>
    </location>
    <ligand>
        <name>FAD</name>
        <dbReference type="ChEBI" id="CHEBI:57692"/>
    </ligand>
</feature>
<evidence type="ECO:0000259" key="8">
    <source>
        <dbReference type="PROSITE" id="PS00623"/>
    </source>
</evidence>
<dbReference type="PROSITE" id="PS00623">
    <property type="entry name" value="GMC_OXRED_1"/>
    <property type="match status" value="1"/>
</dbReference>
<gene>
    <name evidence="10" type="ORF">EVG20_g2727</name>
</gene>
<dbReference type="InterPro" id="IPR000172">
    <property type="entry name" value="GMC_OxRdtase_N"/>
</dbReference>
<evidence type="ECO:0000256" key="4">
    <source>
        <dbReference type="ARBA" id="ARBA00022827"/>
    </source>
</evidence>
<dbReference type="Pfam" id="PF05199">
    <property type="entry name" value="GMC_oxred_C"/>
    <property type="match status" value="1"/>
</dbReference>
<dbReference type="Gene3D" id="3.30.560.10">
    <property type="entry name" value="Glucose Oxidase, domain 3"/>
    <property type="match status" value="1"/>
</dbReference>
<evidence type="ECO:0000256" key="2">
    <source>
        <dbReference type="ARBA" id="ARBA00010790"/>
    </source>
</evidence>
<dbReference type="Pfam" id="PF00732">
    <property type="entry name" value="GMC_oxred_N"/>
    <property type="match status" value="1"/>
</dbReference>
<keyword evidence="11" id="KW-1185">Reference proteome</keyword>
<dbReference type="InterPro" id="IPR007867">
    <property type="entry name" value="GMC_OxRtase_C"/>
</dbReference>
<dbReference type="Gene3D" id="3.50.50.60">
    <property type="entry name" value="FAD/NAD(P)-binding domain"/>
    <property type="match status" value="1"/>
</dbReference>
<comment type="cofactor">
    <cofactor evidence="1 6">
        <name>FAD</name>
        <dbReference type="ChEBI" id="CHEBI:57692"/>
    </cofactor>
</comment>
<dbReference type="GO" id="GO:0050660">
    <property type="term" value="F:flavin adenine dinucleotide binding"/>
    <property type="evidence" value="ECO:0007669"/>
    <property type="project" value="InterPro"/>
</dbReference>
<evidence type="ECO:0000259" key="9">
    <source>
        <dbReference type="PROSITE" id="PS00624"/>
    </source>
</evidence>
<dbReference type="PANTHER" id="PTHR11552">
    <property type="entry name" value="GLUCOSE-METHANOL-CHOLINE GMC OXIDOREDUCTASE"/>
    <property type="match status" value="1"/>
</dbReference>
<feature type="domain" description="Glucose-methanol-choline oxidoreductase N-terminal" evidence="9">
    <location>
        <begin position="363"/>
        <end position="377"/>
    </location>
</feature>
<protein>
    <recommendedName>
        <fullName evidence="8 9">Glucose-methanol-choline oxidoreductase N-terminal domain-containing protein</fullName>
    </recommendedName>
</protein>
<evidence type="ECO:0000256" key="6">
    <source>
        <dbReference type="PIRSR" id="PIRSR000137-2"/>
    </source>
</evidence>
<feature type="domain" description="Glucose-methanol-choline oxidoreductase N-terminal" evidence="8">
    <location>
        <begin position="173"/>
        <end position="196"/>
    </location>
</feature>